<dbReference type="EMBL" id="MHOQ01000024">
    <property type="protein sequence ID" value="OGZ66647.1"/>
    <property type="molecule type" value="Genomic_DNA"/>
</dbReference>
<sequence length="1167" mass="120938">MNIRKSIITAIVSLTLVAMIAPVSVGAVTIAELQAQINALMLQLQALQPSDTGGVPAACVGLTFTRNLTVGSTGSDVKCLQALMNTSASTQVALSGAGSPGNETSYFGQLTLAAVKKYQAQQGWTPANQVGPLTRAKLNAWLAGGVVVVTPPSTGFPPGCTSASGYSPTTGQSCATVVVTPPTPAGAGLSVSLASNNPSAGTIVDGQALAPLAALTFTNGDNTEIKVTGFKIKRIGVSADASLTNVYLFNGATRLTDGAAVSSTMVNFNNTAGLFTVPSMGSVTIWVLSDINGTSGETVGVQVVSSSDISTNASSVKGTYPITGNLMTIATGTLAGVEWNATTTPSTASIDPQDGYTVFQNSVIVTTRAVDMTRISFRKTGSASNTDLKNFKLYVDGVQVGATMQLVADSLDQSYVTFDLSGAPKRLEAGTRVVKVLADIIGGSDLNFTIHLWNVADVTVVDTQYLANVLSDLVSDASFTKRSTGVQTINAGTLTITKLTTSPSGDIVDAASNASLAKFELKAAGEKVKIETLYVSVIGSTSGISGLRNGMLLANGVQIGSTTTLYDPDDSGNDYTTFNLGSSLIVEPGNPVTLEVKADIYDLGTSDTTNSIVTGTTLKVRIEGASSNNNGTGLTSSTTLDIPASDIDGNSLTVKQGSLTLSKYTAYTDHSVVAPLTAYKLGHYTLTAATSEAVNISTINVALDEVSTYMTNLYVKYGTQTTSIKPTVAATNAWSINYNLAAGSTIDVMVLADVSSGMNAGTGTVQVDIDGTTASSAVTADSTQVTSQALTYTSGAFATAFDGTPQNQLVSGNQSVLAGRFKLTSSYQDYWAKEMRFTTGSSLPISSATLKDNATGVILATVPYDNTNSYFNFTGLSVLIPASTNKKVDLYWNLASGLSATNASTNVNAVAALTYVKYADTNGTEATDTNTRTAKETYVFKAVPTLSQTDLTNSIIVNGGEKELYKFSISAPTQGAIAIKQFKLNVTWSDALTSDTLELESLKLLKDGVDITTSVLISNGTTGTTAESTNGVSEDDSKIVFTWLTTDEDTIAAGSSTTYTVKGTPQGFRITGATDTSTDSVSLNFVADSAHQTSGFNYLNVGTTLTPILKLFSSAAAGDASAEDANLIWSDVSAVAHVGDLGADSTKDWTNSYLVLPDLIAETWSKN</sequence>
<comment type="caution">
    <text evidence="1">The sequence shown here is derived from an EMBL/GenBank/DDBJ whole genome shotgun (WGS) entry which is preliminary data.</text>
</comment>
<dbReference type="InterPro" id="IPR036366">
    <property type="entry name" value="PGBDSf"/>
</dbReference>
<proteinExistence type="predicted"/>
<gene>
    <name evidence="1" type="ORF">A3D34_00085</name>
</gene>
<reference evidence="1 2" key="1">
    <citation type="journal article" date="2016" name="Nat. Commun.">
        <title>Thousands of microbial genomes shed light on interconnected biogeochemical processes in an aquifer system.</title>
        <authorList>
            <person name="Anantharaman K."/>
            <person name="Brown C.T."/>
            <person name="Hug L.A."/>
            <person name="Sharon I."/>
            <person name="Castelle C.J."/>
            <person name="Probst A.J."/>
            <person name="Thomas B.C."/>
            <person name="Singh A."/>
            <person name="Wilkins M.J."/>
            <person name="Karaoz U."/>
            <person name="Brodie E.L."/>
            <person name="Williams K.H."/>
            <person name="Hubbard S.S."/>
            <person name="Banfield J.F."/>
        </authorList>
    </citation>
    <scope>NUCLEOTIDE SEQUENCE [LARGE SCALE GENOMIC DNA]</scope>
</reference>
<dbReference type="SUPFAM" id="SSF47090">
    <property type="entry name" value="PGBD-like"/>
    <property type="match status" value="1"/>
</dbReference>
<evidence type="ECO:0000313" key="1">
    <source>
        <dbReference type="EMBL" id="OGZ66647.1"/>
    </source>
</evidence>
<dbReference type="Gene3D" id="1.10.101.10">
    <property type="entry name" value="PGBD-like superfamily/PGBD"/>
    <property type="match status" value="1"/>
</dbReference>
<evidence type="ECO:0000313" key="2">
    <source>
        <dbReference type="Proteomes" id="UP000179183"/>
    </source>
</evidence>
<accession>A0A1G2HW13</accession>
<protein>
    <recommendedName>
        <fullName evidence="3">Peptidoglycan binding-like domain-containing protein</fullName>
    </recommendedName>
</protein>
<dbReference type="AlphaFoldDB" id="A0A1G2HW13"/>
<organism evidence="1 2">
    <name type="scientific">Candidatus Staskawiczbacteria bacterium RIFCSPHIGHO2_02_FULL_33_16</name>
    <dbReference type="NCBI Taxonomy" id="1802204"/>
    <lineage>
        <taxon>Bacteria</taxon>
        <taxon>Candidatus Staskawicziibacteriota</taxon>
    </lineage>
</organism>
<evidence type="ECO:0008006" key="3">
    <source>
        <dbReference type="Google" id="ProtNLM"/>
    </source>
</evidence>
<dbReference type="Proteomes" id="UP000179183">
    <property type="component" value="Unassembled WGS sequence"/>
</dbReference>
<dbReference type="InterPro" id="IPR036365">
    <property type="entry name" value="PGBD-like_sf"/>
</dbReference>
<name>A0A1G2HW13_9BACT</name>